<keyword evidence="29" id="KW-1185">Reference proteome</keyword>
<evidence type="ECO:0000256" key="24">
    <source>
        <dbReference type="SAM" id="MobiDB-lite"/>
    </source>
</evidence>
<keyword evidence="6" id="KW-0547">Nucleotide-binding</keyword>
<keyword evidence="14" id="KW-0413">Isomerase</keyword>
<dbReference type="GO" id="GO:0005634">
    <property type="term" value="C:nucleus"/>
    <property type="evidence" value="ECO:0007669"/>
    <property type="project" value="UniProtKB-SubCell"/>
</dbReference>
<evidence type="ECO:0000256" key="19">
    <source>
        <dbReference type="ARBA" id="ARBA00049360"/>
    </source>
</evidence>
<evidence type="ECO:0000256" key="2">
    <source>
        <dbReference type="ARBA" id="ARBA00004123"/>
    </source>
</evidence>
<keyword evidence="10" id="KW-0862">Zinc</keyword>
<dbReference type="FunFam" id="3.40.50.300:FF:000537">
    <property type="entry name" value="Bloom syndrome RecQ-like helicase"/>
    <property type="match status" value="1"/>
</dbReference>
<evidence type="ECO:0000256" key="1">
    <source>
        <dbReference type="ARBA" id="ARBA00001947"/>
    </source>
</evidence>
<dbReference type="InterPro" id="IPR001650">
    <property type="entry name" value="Helicase_C-like"/>
</dbReference>
<keyword evidence="23" id="KW-0175">Coiled coil</keyword>
<evidence type="ECO:0000259" key="26">
    <source>
        <dbReference type="PROSITE" id="PS51192"/>
    </source>
</evidence>
<feature type="coiled-coil region" evidence="23">
    <location>
        <begin position="152"/>
        <end position="179"/>
    </location>
</feature>
<accession>A0A834PA60</accession>
<dbReference type="GO" id="GO:0046872">
    <property type="term" value="F:metal ion binding"/>
    <property type="evidence" value="ECO:0007669"/>
    <property type="project" value="UniProtKB-KW"/>
</dbReference>
<dbReference type="SMART" id="SM00487">
    <property type="entry name" value="DEXDc"/>
    <property type="match status" value="1"/>
</dbReference>
<gene>
    <name evidence="28" type="ORF">H0235_002745</name>
</gene>
<dbReference type="InterPro" id="IPR032284">
    <property type="entry name" value="RecQ_Zn-bd"/>
</dbReference>
<evidence type="ECO:0000256" key="14">
    <source>
        <dbReference type="ARBA" id="ARBA00023235"/>
    </source>
</evidence>
<keyword evidence="13" id="KW-0234">DNA repair</keyword>
<dbReference type="Gene3D" id="1.10.150.80">
    <property type="entry name" value="HRDC domain"/>
    <property type="match status" value="1"/>
</dbReference>
<dbReference type="InterPro" id="IPR014001">
    <property type="entry name" value="Helicase_ATP-bd"/>
</dbReference>
<comment type="subcellular location">
    <subcellularLocation>
        <location evidence="2">Nucleus</location>
    </subcellularLocation>
</comment>
<dbReference type="EMBL" id="JACSDY010000002">
    <property type="protein sequence ID" value="KAF7434554.1"/>
    <property type="molecule type" value="Genomic_DNA"/>
</dbReference>
<comment type="catalytic activity">
    <reaction evidence="16">
        <text>Couples ATP hydrolysis with the unwinding of duplex DNA by translocating in the 3'-5' direction.</text>
        <dbReference type="EC" id="5.6.2.4"/>
    </reaction>
</comment>
<feature type="compositionally biased region" description="Polar residues" evidence="24">
    <location>
        <begin position="1327"/>
        <end position="1340"/>
    </location>
</feature>
<feature type="region of interest" description="Disordered" evidence="24">
    <location>
        <begin position="194"/>
        <end position="219"/>
    </location>
</feature>
<evidence type="ECO:0000256" key="3">
    <source>
        <dbReference type="ARBA" id="ARBA00005446"/>
    </source>
</evidence>
<dbReference type="InterPro" id="IPR004589">
    <property type="entry name" value="DNA_helicase_ATP-dep_RecQ"/>
</dbReference>
<evidence type="ECO:0000259" key="25">
    <source>
        <dbReference type="PROSITE" id="PS50967"/>
    </source>
</evidence>
<dbReference type="InterPro" id="IPR002464">
    <property type="entry name" value="DNA/RNA_helicase_DEAH_CS"/>
</dbReference>
<evidence type="ECO:0000256" key="20">
    <source>
        <dbReference type="ARBA" id="ARBA00073450"/>
    </source>
</evidence>
<dbReference type="SMART" id="SM00956">
    <property type="entry name" value="RQC"/>
    <property type="match status" value="1"/>
</dbReference>
<dbReference type="GO" id="GO:0003677">
    <property type="term" value="F:DNA binding"/>
    <property type="evidence" value="ECO:0007669"/>
    <property type="project" value="UniProtKB-KW"/>
</dbReference>
<dbReference type="GO" id="GO:0007131">
    <property type="term" value="P:reciprocal meiotic recombination"/>
    <property type="evidence" value="ECO:0007669"/>
    <property type="project" value="UniProtKB-ARBA"/>
</dbReference>
<dbReference type="GO" id="GO:0005737">
    <property type="term" value="C:cytoplasm"/>
    <property type="evidence" value="ECO:0007669"/>
    <property type="project" value="TreeGrafter"/>
</dbReference>
<dbReference type="Gene3D" id="1.10.10.10">
    <property type="entry name" value="Winged helix-like DNA-binding domain superfamily/Winged helix DNA-binding domain"/>
    <property type="match status" value="1"/>
</dbReference>
<evidence type="ECO:0000313" key="28">
    <source>
        <dbReference type="EMBL" id="KAF7434554.1"/>
    </source>
</evidence>
<dbReference type="SUPFAM" id="SSF47819">
    <property type="entry name" value="HRDC-like"/>
    <property type="match status" value="1"/>
</dbReference>
<feature type="domain" description="Helicase ATP-binding" evidence="26">
    <location>
        <begin position="697"/>
        <end position="872"/>
    </location>
</feature>
<dbReference type="PROSITE" id="PS51194">
    <property type="entry name" value="HELICASE_CTER"/>
    <property type="match status" value="1"/>
</dbReference>
<evidence type="ECO:0000259" key="27">
    <source>
        <dbReference type="PROSITE" id="PS51194"/>
    </source>
</evidence>
<dbReference type="InterPro" id="IPR044876">
    <property type="entry name" value="HRDC_dom_sf"/>
</dbReference>
<dbReference type="PANTHER" id="PTHR13710">
    <property type="entry name" value="DNA HELICASE RECQ FAMILY MEMBER"/>
    <property type="match status" value="1"/>
</dbReference>
<keyword evidence="11" id="KW-0067">ATP-binding</keyword>
<evidence type="ECO:0000256" key="22">
    <source>
        <dbReference type="ARBA" id="ARBA00076271"/>
    </source>
</evidence>
<dbReference type="Pfam" id="PF16124">
    <property type="entry name" value="RecQ_Zn_bind"/>
    <property type="match status" value="1"/>
</dbReference>
<dbReference type="PROSITE" id="PS50967">
    <property type="entry name" value="HRDC"/>
    <property type="match status" value="1"/>
</dbReference>
<evidence type="ECO:0000256" key="6">
    <source>
        <dbReference type="ARBA" id="ARBA00022741"/>
    </source>
</evidence>
<dbReference type="GO" id="GO:0009378">
    <property type="term" value="F:four-way junction helicase activity"/>
    <property type="evidence" value="ECO:0007669"/>
    <property type="project" value="TreeGrafter"/>
</dbReference>
<evidence type="ECO:0000256" key="11">
    <source>
        <dbReference type="ARBA" id="ARBA00022840"/>
    </source>
</evidence>
<dbReference type="GO" id="GO:0006260">
    <property type="term" value="P:DNA replication"/>
    <property type="evidence" value="ECO:0007669"/>
    <property type="project" value="UniProtKB-KW"/>
</dbReference>
<reference evidence="28" key="1">
    <citation type="journal article" date="2020" name="G3 (Bethesda)">
        <title>High-Quality Assemblies for Three Invasive Social Wasps from the &lt;i&gt;Vespula&lt;/i&gt; Genus.</title>
        <authorList>
            <person name="Harrop T.W.R."/>
            <person name="Guhlin J."/>
            <person name="McLaughlin G.M."/>
            <person name="Permina E."/>
            <person name="Stockwell P."/>
            <person name="Gilligan J."/>
            <person name="Le Lec M.F."/>
            <person name="Gruber M.A.M."/>
            <person name="Quinn O."/>
            <person name="Lovegrove M."/>
            <person name="Duncan E.J."/>
            <person name="Remnant E.J."/>
            <person name="Van Eeckhoven J."/>
            <person name="Graham B."/>
            <person name="Knapp R.A."/>
            <person name="Langford K.W."/>
            <person name="Kronenberg Z."/>
            <person name="Press M.O."/>
            <person name="Eacker S.M."/>
            <person name="Wilson-Rankin E.E."/>
            <person name="Purcell J."/>
            <person name="Lester P.J."/>
            <person name="Dearden P.K."/>
        </authorList>
    </citation>
    <scope>NUCLEOTIDE SEQUENCE</scope>
    <source>
        <strain evidence="28">Volc-1</strain>
    </source>
</reference>
<sequence>MSKKLPINQNSGVPKLTTFFKRLQNKDNLTSSTPTQQNILKSPNVKYDISIDSDDDSDSFISSNIKKEFKMVDSIISLESSNDLPSQSVFKAQSQENSSSTIQYVEDSIEEKERLKNSQKTSALDARSTYRKKIVFEQFSDSEDECTKLKTCPRLNNELKQTEDKKENLETQENLISNADIPTSAVHNKTAIMSPETSKQNSFNSHISPKEIKHNTNENIVNKNIKGSNERNTKNIIISDSDNDNSDSKETIQMTPRKKWIGPDYKLNLKPLGMDKQLISWIQSIKEQPIMSSLPRTENDLEDRRQNLQDLQIEILEKFCVSMNQIPIPVLEKFPKFNAEAFNKLTILNQHVKAKLRLINKKLENIQKIEKELKSTIDNQLINEAECHSPVFKKHNILKSSSNLNNSKDSINLSLNSFSKEIIGPNETSDALSSSITRPSLNPWQTDDTEKVNMKTSANNNSSVVSTSTATATTKKSTFQLKRPVRATVCTEVTKKIGELWEKEQQQSKLLKIKSDSECDVSNVSFKSEQNELAYQNKNFDCNNFKAKEFQKDVQSTFNQKNDWINNSENFEDELITNENRSIIETFKQEHKISVSLSDSSNLDLSMKALYYVYKKFIFTNLEVSSQEKKKNTTTNNKIDVNLNTSVSEGIFTGNYKNDGISGEFDGLNYPHSREMLKIFRQKFGLYSFRPNQLQAINAALLGFDCFVLMPTGGGKSLCYQMPALLVPGITIVISPLKSLILDQVQKLTSLDIPAAHMSGNLTETQSAGIYRELSKKDPGLKLLYVTPEKISASQKFSSILTTLFQRNLLARFVIDEAHCVSQWGHDFRPDYKKLKCLRENYPTVSTIALTATATPRVRTDILYQLGMTKPKWFMSSFNRPNLRYSIIAKKGKNCSDEVIAMIKTKFKNQCGIVYCLSRKDCDNYALQMRKNNIRAQSYHAGLTDNQRSDIQGHWISEEIRIVCATIAFGMGIDKPNVRFVIHASLPKSIEGYYQESGRAGRDGENAECILFYNYADMHRIRKMIEMDNSNRDVIKTHMDNLFKMVSFCENKTDCRRALQLNYFGEIFNREKCIANKSTACDNCRCKAEYTMLDATNHARQIMKAVREINQKKNSKLTLVFLTDIFKGSDLKKIRESGLTNHPLYGQGKSWSRGDIERLLHEMVLKEYLREEMYINNEIACAYLKLGHKATELMTEKDTKVIIPIRAANSSSNAIATVSTVTTKVNKVLQELQDRCYSELIGIIRGIAGALDVSASSIMNMIAIRAMSQQLPDSEEAMLKIPHVTKANFDKYGKALLDITQKYAAEKYVLLNEADENSVDSTDEDASSWNTATNSSYSESTRGKYGSTGGRKRKGYNNYRSSTKKAKYTNSSVQKGKAAPKRKTTATKCTVGLVSFSKKK</sequence>
<dbReference type="InterPro" id="IPR002121">
    <property type="entry name" value="HRDC_dom"/>
</dbReference>
<comment type="cofactor">
    <cofactor evidence="1">
        <name>Zn(2+)</name>
        <dbReference type="ChEBI" id="CHEBI:29105"/>
    </cofactor>
</comment>
<dbReference type="GO" id="GO:0016787">
    <property type="term" value="F:hydrolase activity"/>
    <property type="evidence" value="ECO:0007669"/>
    <property type="project" value="UniProtKB-KW"/>
</dbReference>
<feature type="compositionally biased region" description="Polar residues" evidence="24">
    <location>
        <begin position="195"/>
        <end position="207"/>
    </location>
</feature>
<evidence type="ECO:0000256" key="16">
    <source>
        <dbReference type="ARBA" id="ARBA00034617"/>
    </source>
</evidence>
<comment type="catalytic activity">
    <reaction evidence="19">
        <text>ATP + H2O = ADP + phosphate + H(+)</text>
        <dbReference type="Rhea" id="RHEA:13065"/>
        <dbReference type="ChEBI" id="CHEBI:15377"/>
        <dbReference type="ChEBI" id="CHEBI:15378"/>
        <dbReference type="ChEBI" id="CHEBI:30616"/>
        <dbReference type="ChEBI" id="CHEBI:43474"/>
        <dbReference type="ChEBI" id="CHEBI:456216"/>
    </reaction>
</comment>
<dbReference type="GO" id="GO:0005694">
    <property type="term" value="C:chromosome"/>
    <property type="evidence" value="ECO:0007669"/>
    <property type="project" value="TreeGrafter"/>
</dbReference>
<dbReference type="SUPFAM" id="SSF52540">
    <property type="entry name" value="P-loop containing nucleoside triphosphate hydrolases"/>
    <property type="match status" value="2"/>
</dbReference>
<keyword evidence="12" id="KW-0238">DNA-binding</keyword>
<evidence type="ECO:0000256" key="17">
    <source>
        <dbReference type="ARBA" id="ARBA00034808"/>
    </source>
</evidence>
<evidence type="ECO:0000256" key="18">
    <source>
        <dbReference type="ARBA" id="ARBA00044542"/>
    </source>
</evidence>
<keyword evidence="15" id="KW-0539">Nucleus</keyword>
<dbReference type="InterPro" id="IPR010997">
    <property type="entry name" value="HRDC-like_sf"/>
</dbReference>
<dbReference type="Pfam" id="PF00570">
    <property type="entry name" value="HRDC"/>
    <property type="match status" value="1"/>
</dbReference>
<dbReference type="PANTHER" id="PTHR13710:SF153">
    <property type="entry name" value="RECQ-LIKE DNA HELICASE BLM"/>
    <property type="match status" value="1"/>
</dbReference>
<name>A0A834PA60_VESPE</name>
<evidence type="ECO:0000256" key="4">
    <source>
        <dbReference type="ARBA" id="ARBA00022705"/>
    </source>
</evidence>
<dbReference type="InterPro" id="IPR036388">
    <property type="entry name" value="WH-like_DNA-bd_sf"/>
</dbReference>
<dbReference type="FunFam" id="3.40.50.300:FF:000340">
    <property type="entry name" value="Bloom syndrome, RecQ helicase"/>
    <property type="match status" value="1"/>
</dbReference>
<dbReference type="InterPro" id="IPR027417">
    <property type="entry name" value="P-loop_NTPase"/>
</dbReference>
<dbReference type="Pfam" id="PF09382">
    <property type="entry name" value="RQC"/>
    <property type="match status" value="1"/>
</dbReference>
<feature type="coiled-coil region" evidence="23">
    <location>
        <begin position="352"/>
        <end position="379"/>
    </location>
</feature>
<evidence type="ECO:0000256" key="10">
    <source>
        <dbReference type="ARBA" id="ARBA00022833"/>
    </source>
</evidence>
<dbReference type="EC" id="5.6.2.4" evidence="17"/>
<comment type="caution">
    <text evidence="28">The sequence shown here is derived from an EMBL/GenBank/DDBJ whole genome shotgun (WGS) entry which is preliminary data.</text>
</comment>
<dbReference type="NCBIfam" id="TIGR00614">
    <property type="entry name" value="recQ_fam"/>
    <property type="match status" value="1"/>
</dbReference>
<keyword evidence="7" id="KW-0227">DNA damage</keyword>
<evidence type="ECO:0000256" key="12">
    <source>
        <dbReference type="ARBA" id="ARBA00023125"/>
    </source>
</evidence>
<dbReference type="SMART" id="SM00341">
    <property type="entry name" value="HRDC"/>
    <property type="match status" value="1"/>
</dbReference>
<feature type="domain" description="HRDC" evidence="25">
    <location>
        <begin position="1230"/>
        <end position="1310"/>
    </location>
</feature>
<dbReference type="SMART" id="SM00490">
    <property type="entry name" value="HELICc"/>
    <property type="match status" value="1"/>
</dbReference>
<keyword evidence="8" id="KW-0378">Hydrolase</keyword>
<dbReference type="Gene3D" id="3.40.50.300">
    <property type="entry name" value="P-loop containing nucleotide triphosphate hydrolases"/>
    <property type="match status" value="2"/>
</dbReference>
<dbReference type="CDD" id="cd18794">
    <property type="entry name" value="SF2_C_RecQ"/>
    <property type="match status" value="1"/>
</dbReference>
<evidence type="ECO:0000256" key="15">
    <source>
        <dbReference type="ARBA" id="ARBA00023242"/>
    </source>
</evidence>
<keyword evidence="5" id="KW-0479">Metal-binding</keyword>
<dbReference type="GO" id="GO:0005524">
    <property type="term" value="F:ATP binding"/>
    <property type="evidence" value="ECO:0007669"/>
    <property type="project" value="UniProtKB-KW"/>
</dbReference>
<comment type="similarity">
    <text evidence="3">Belongs to the helicase family. RecQ subfamily.</text>
</comment>
<evidence type="ECO:0000256" key="23">
    <source>
        <dbReference type="SAM" id="Coils"/>
    </source>
</evidence>
<proteinExistence type="inferred from homology"/>
<protein>
    <recommendedName>
        <fullName evidence="20">RecQ-like DNA helicase BLM</fullName>
        <ecNumber evidence="17">5.6.2.4</ecNumber>
    </recommendedName>
    <alternativeName>
        <fullName evidence="21">Bloom syndrome protein homolog</fullName>
    </alternativeName>
    <alternativeName>
        <fullName evidence="18">DNA 3'-5' helicase BLM</fullName>
    </alternativeName>
    <alternativeName>
        <fullName evidence="22">RecQ helicase homolog</fullName>
    </alternativeName>
</protein>
<evidence type="ECO:0000256" key="9">
    <source>
        <dbReference type="ARBA" id="ARBA00022806"/>
    </source>
</evidence>
<evidence type="ECO:0000256" key="13">
    <source>
        <dbReference type="ARBA" id="ARBA00023204"/>
    </source>
</evidence>
<dbReference type="InterPro" id="IPR011545">
    <property type="entry name" value="DEAD/DEAH_box_helicase_dom"/>
</dbReference>
<evidence type="ECO:0000256" key="21">
    <source>
        <dbReference type="ARBA" id="ARBA00076065"/>
    </source>
</evidence>
<dbReference type="GO" id="GO:0000724">
    <property type="term" value="P:double-strand break repair via homologous recombination"/>
    <property type="evidence" value="ECO:0007669"/>
    <property type="project" value="UniProtKB-ARBA"/>
</dbReference>
<feature type="domain" description="Helicase C-terminal" evidence="27">
    <location>
        <begin position="897"/>
        <end position="1043"/>
    </location>
</feature>
<evidence type="ECO:0000256" key="8">
    <source>
        <dbReference type="ARBA" id="ARBA00022801"/>
    </source>
</evidence>
<dbReference type="PROSITE" id="PS51192">
    <property type="entry name" value="HELICASE_ATP_BIND_1"/>
    <property type="match status" value="1"/>
</dbReference>
<dbReference type="Proteomes" id="UP000600918">
    <property type="component" value="Unassembled WGS sequence"/>
</dbReference>
<organism evidence="28 29">
    <name type="scientific">Vespula pensylvanica</name>
    <name type="common">Western yellow jacket</name>
    <name type="synonym">Wasp</name>
    <dbReference type="NCBI Taxonomy" id="30213"/>
    <lineage>
        <taxon>Eukaryota</taxon>
        <taxon>Metazoa</taxon>
        <taxon>Ecdysozoa</taxon>
        <taxon>Arthropoda</taxon>
        <taxon>Hexapoda</taxon>
        <taxon>Insecta</taxon>
        <taxon>Pterygota</taxon>
        <taxon>Neoptera</taxon>
        <taxon>Endopterygota</taxon>
        <taxon>Hymenoptera</taxon>
        <taxon>Apocrita</taxon>
        <taxon>Aculeata</taxon>
        <taxon>Vespoidea</taxon>
        <taxon>Vespidae</taxon>
        <taxon>Vespinae</taxon>
        <taxon>Vespula</taxon>
    </lineage>
</organism>
<dbReference type="PROSITE" id="PS00690">
    <property type="entry name" value="DEAH_ATP_HELICASE"/>
    <property type="match status" value="1"/>
</dbReference>
<dbReference type="InterPro" id="IPR018982">
    <property type="entry name" value="RQC_domain"/>
</dbReference>
<keyword evidence="9" id="KW-0347">Helicase</keyword>
<dbReference type="Pfam" id="PF00271">
    <property type="entry name" value="Helicase_C"/>
    <property type="match status" value="1"/>
</dbReference>
<dbReference type="GO" id="GO:0043138">
    <property type="term" value="F:3'-5' DNA helicase activity"/>
    <property type="evidence" value="ECO:0007669"/>
    <property type="project" value="UniProtKB-EC"/>
</dbReference>
<feature type="region of interest" description="Disordered" evidence="24">
    <location>
        <begin position="1319"/>
        <end position="1385"/>
    </location>
</feature>
<evidence type="ECO:0000256" key="5">
    <source>
        <dbReference type="ARBA" id="ARBA00022723"/>
    </source>
</evidence>
<evidence type="ECO:0000256" key="7">
    <source>
        <dbReference type="ARBA" id="ARBA00022763"/>
    </source>
</evidence>
<dbReference type="FunFam" id="1.10.10.10:FF:000495">
    <property type="entry name" value="RecQ family helicase MusN"/>
    <property type="match status" value="1"/>
</dbReference>
<keyword evidence="4" id="KW-0235">DNA replication</keyword>
<evidence type="ECO:0000313" key="29">
    <source>
        <dbReference type="Proteomes" id="UP000600918"/>
    </source>
</evidence>
<dbReference type="Pfam" id="PF00270">
    <property type="entry name" value="DEAD"/>
    <property type="match status" value="1"/>
</dbReference>